<name>A0A4Q7ZBZ5_9GAMM</name>
<dbReference type="FunFam" id="2.40.420.20:FF:000003">
    <property type="entry name" value="Cation efflux system protein cusB"/>
    <property type="match status" value="1"/>
</dbReference>
<keyword evidence="12" id="KW-1185">Reference proteome</keyword>
<dbReference type="Pfam" id="PF25869">
    <property type="entry name" value="3HB_CusB"/>
    <property type="match status" value="1"/>
</dbReference>
<dbReference type="InterPro" id="IPR058791">
    <property type="entry name" value="3HB_CusB"/>
</dbReference>
<dbReference type="Gene3D" id="2.40.30.170">
    <property type="match status" value="1"/>
</dbReference>
<dbReference type="Proteomes" id="UP000292423">
    <property type="component" value="Unassembled WGS sequence"/>
</dbReference>
<dbReference type="GO" id="GO:0030288">
    <property type="term" value="C:outer membrane-bounded periplasmic space"/>
    <property type="evidence" value="ECO:0007669"/>
    <property type="project" value="TreeGrafter"/>
</dbReference>
<keyword evidence="4" id="KW-0406">Ion transport</keyword>
<dbReference type="Gene3D" id="2.40.420.20">
    <property type="match status" value="1"/>
</dbReference>
<dbReference type="FunFam" id="2.40.30.170:FF:000010">
    <property type="entry name" value="Efflux RND transporter periplasmic adaptor subunit"/>
    <property type="match status" value="1"/>
</dbReference>
<dbReference type="InterPro" id="IPR045800">
    <property type="entry name" value="HMBD"/>
</dbReference>
<evidence type="ECO:0000256" key="1">
    <source>
        <dbReference type="ARBA" id="ARBA00009477"/>
    </source>
</evidence>
<evidence type="ECO:0000259" key="9">
    <source>
        <dbReference type="Pfam" id="PF25954"/>
    </source>
</evidence>
<dbReference type="NCBIfam" id="TIGR01730">
    <property type="entry name" value="RND_mfp"/>
    <property type="match status" value="1"/>
</dbReference>
<keyword evidence="5" id="KW-0472">Membrane</keyword>
<keyword evidence="2" id="KW-0813">Transport</keyword>
<dbReference type="Pfam" id="PF25919">
    <property type="entry name" value="BSH_CusB"/>
    <property type="match status" value="1"/>
</dbReference>
<sequence>MSRHILKTVLFTAFIATTGAIGGYWFAQRPHAAAVMTTVASSSAQKPLYWYDPMAPDQHFDKPGKSPFMDMPLTPKYADGNEALPGLRVDNTVLQNTGIRYATVTRGRSGSAVEAPATVGFNERDIAIVQTRTGGFVEKTYDRAPGDMIPAGAPLLDLLVPEWAGAQAEYLALRQTGDVGLTQAARNRLRLLGMSDTLIQRVDQIGQVQNTLTISAPIGGVIQSLDIRQGMTVSPGMTVARLNGLSTVWLEAAIPEAQAGQVRPGQAAVARLDAYPDLALSGQVIAILPEVNTQSRTLRVRLAFPNPRQQLRPGLYAQVRLVTAARTDALLVPSESLIRTGKRTVLISVDRQGRFQPVTVTTGGEADGQTVILSGVQAGERVVASGQFLIDSEASLQGVLTRLASDSAATMTAPSKSVPASADIEAWGVIEAISVHEITLSHEPIPALDWPAMTMAFPVAAEVKTAGLKVGQRVRFTLVKGVDTPTITAVRLQGGQP</sequence>
<feature type="domain" description="CusB-like three alpha-helical bundle" evidence="7">
    <location>
        <begin position="162"/>
        <end position="210"/>
    </location>
</feature>
<gene>
    <name evidence="11" type="ORF">EV700_0114</name>
</gene>
<dbReference type="GO" id="GO:0022857">
    <property type="term" value="F:transmembrane transporter activity"/>
    <property type="evidence" value="ECO:0007669"/>
    <property type="project" value="InterPro"/>
</dbReference>
<feature type="transmembrane region" description="Helical" evidence="5">
    <location>
        <begin position="9"/>
        <end position="27"/>
    </location>
</feature>
<dbReference type="InterPro" id="IPR006143">
    <property type="entry name" value="RND_pump_MFP"/>
</dbReference>
<feature type="domain" description="CzcB-like C-terminal circularly permuted SH3-like" evidence="10">
    <location>
        <begin position="339"/>
        <end position="390"/>
    </location>
</feature>
<dbReference type="PANTHER" id="PTHR30097:SF15">
    <property type="entry name" value="CATION EFFLUX SYSTEM PROTEIN CUSB"/>
    <property type="match status" value="1"/>
</dbReference>
<evidence type="ECO:0000259" key="8">
    <source>
        <dbReference type="Pfam" id="PF25919"/>
    </source>
</evidence>
<feature type="domain" description="Heavy metal binding" evidence="6">
    <location>
        <begin position="49"/>
        <end position="76"/>
    </location>
</feature>
<dbReference type="InterPro" id="IPR058790">
    <property type="entry name" value="BSH_CusB"/>
</dbReference>
<dbReference type="Pfam" id="PF19335">
    <property type="entry name" value="HMBD"/>
    <property type="match status" value="1"/>
</dbReference>
<reference evidence="11 12" key="1">
    <citation type="submission" date="2019-02" db="EMBL/GenBank/DDBJ databases">
        <title>Genomic Encyclopedia of Type Strains, Phase IV (KMG-IV): sequencing the most valuable type-strain genomes for metagenomic binning, comparative biology and taxonomic classification.</title>
        <authorList>
            <person name="Goeker M."/>
        </authorList>
    </citation>
    <scope>NUCLEOTIDE SEQUENCE [LARGE SCALE GENOMIC DNA]</scope>
    <source>
        <strain evidence="11 12">DSM 105135</strain>
    </source>
</reference>
<dbReference type="RefSeq" id="WP_130410420.1">
    <property type="nucleotide sequence ID" value="NZ_SHKX01000003.1"/>
</dbReference>
<evidence type="ECO:0000256" key="4">
    <source>
        <dbReference type="ARBA" id="ARBA00023065"/>
    </source>
</evidence>
<accession>A0A4Q7ZBZ5</accession>
<dbReference type="InterPro" id="IPR042230">
    <property type="entry name" value="CusF_sf"/>
</dbReference>
<feature type="domain" description="CusB-like barrel-sandwich hybrid" evidence="8">
    <location>
        <begin position="126"/>
        <end position="243"/>
    </location>
</feature>
<evidence type="ECO:0000259" key="7">
    <source>
        <dbReference type="Pfam" id="PF25869"/>
    </source>
</evidence>
<keyword evidence="3" id="KW-0732">Signal</keyword>
<evidence type="ECO:0000313" key="12">
    <source>
        <dbReference type="Proteomes" id="UP000292423"/>
    </source>
</evidence>
<comment type="similarity">
    <text evidence="1">Belongs to the membrane fusion protein (MFP) (TC 8.A.1) family.</text>
</comment>
<dbReference type="InterPro" id="IPR058649">
    <property type="entry name" value="CzcB_C"/>
</dbReference>
<dbReference type="PANTHER" id="PTHR30097">
    <property type="entry name" value="CATION EFFLUX SYSTEM PROTEIN CUSB"/>
    <property type="match status" value="1"/>
</dbReference>
<evidence type="ECO:0000256" key="2">
    <source>
        <dbReference type="ARBA" id="ARBA00022448"/>
    </source>
</evidence>
<keyword evidence="5" id="KW-0812">Transmembrane</keyword>
<dbReference type="InterPro" id="IPR058792">
    <property type="entry name" value="Beta-barrel_RND_2"/>
</dbReference>
<dbReference type="EMBL" id="SHKX01000003">
    <property type="protein sequence ID" value="RZU48140.1"/>
    <property type="molecule type" value="Genomic_DNA"/>
</dbReference>
<proteinExistence type="inferred from homology"/>
<dbReference type="Pfam" id="PF11604">
    <property type="entry name" value="CusF_Ec"/>
    <property type="match status" value="1"/>
</dbReference>
<evidence type="ECO:0000259" key="6">
    <source>
        <dbReference type="Pfam" id="PF19335"/>
    </source>
</evidence>
<comment type="caution">
    <text evidence="11">The sequence shown here is derived from an EMBL/GenBank/DDBJ whole genome shotgun (WGS) entry which is preliminary data.</text>
</comment>
<dbReference type="GO" id="GO:0015679">
    <property type="term" value="P:plasma membrane copper ion transport"/>
    <property type="evidence" value="ECO:0007669"/>
    <property type="project" value="TreeGrafter"/>
</dbReference>
<dbReference type="Pfam" id="PF25954">
    <property type="entry name" value="Beta-barrel_RND_2"/>
    <property type="match status" value="1"/>
</dbReference>
<dbReference type="OrthoDB" id="9806939at2"/>
<dbReference type="GO" id="GO:0016020">
    <property type="term" value="C:membrane"/>
    <property type="evidence" value="ECO:0007669"/>
    <property type="project" value="InterPro"/>
</dbReference>
<dbReference type="GO" id="GO:0046914">
    <property type="term" value="F:transition metal ion binding"/>
    <property type="evidence" value="ECO:0007669"/>
    <property type="project" value="TreeGrafter"/>
</dbReference>
<feature type="domain" description="CusB-like beta-barrel" evidence="9">
    <location>
        <begin position="247"/>
        <end position="324"/>
    </location>
</feature>
<dbReference type="Gene3D" id="2.40.50.320">
    <property type="entry name" value="Copper binding periplasmic protein CusF"/>
    <property type="match status" value="1"/>
</dbReference>
<evidence type="ECO:0000256" key="3">
    <source>
        <dbReference type="ARBA" id="ARBA00022729"/>
    </source>
</evidence>
<dbReference type="SUPFAM" id="SSF111369">
    <property type="entry name" value="HlyD-like secretion proteins"/>
    <property type="match status" value="1"/>
</dbReference>
<evidence type="ECO:0000259" key="10">
    <source>
        <dbReference type="Pfam" id="PF25975"/>
    </source>
</evidence>
<dbReference type="GO" id="GO:0060003">
    <property type="term" value="P:copper ion export"/>
    <property type="evidence" value="ECO:0007669"/>
    <property type="project" value="TreeGrafter"/>
</dbReference>
<organism evidence="11 12">
    <name type="scientific">Fluviicoccus keumensis</name>
    <dbReference type="NCBI Taxonomy" id="1435465"/>
    <lineage>
        <taxon>Bacteria</taxon>
        <taxon>Pseudomonadati</taxon>
        <taxon>Pseudomonadota</taxon>
        <taxon>Gammaproteobacteria</taxon>
        <taxon>Moraxellales</taxon>
        <taxon>Moraxellaceae</taxon>
        <taxon>Fluviicoccus</taxon>
    </lineage>
</organism>
<dbReference type="Pfam" id="PF25975">
    <property type="entry name" value="CzcB_C"/>
    <property type="match status" value="1"/>
</dbReference>
<dbReference type="InterPro" id="IPR051909">
    <property type="entry name" value="MFP_Cation_Efflux"/>
</dbReference>
<dbReference type="AlphaFoldDB" id="A0A4Q7ZBZ5"/>
<dbReference type="InterPro" id="IPR021647">
    <property type="entry name" value="CusF_Ec"/>
</dbReference>
<dbReference type="Gene3D" id="6.10.140.730">
    <property type="match status" value="1"/>
</dbReference>
<evidence type="ECO:0000256" key="5">
    <source>
        <dbReference type="SAM" id="Phobius"/>
    </source>
</evidence>
<keyword evidence="5" id="KW-1133">Transmembrane helix</keyword>
<protein>
    <submittedName>
        <fullName evidence="11">Cu(I)/Ag(I) efflux system membrane fusion protein</fullName>
    </submittedName>
</protein>
<evidence type="ECO:0000313" key="11">
    <source>
        <dbReference type="EMBL" id="RZU48140.1"/>
    </source>
</evidence>